<feature type="domain" description="Reverse transcriptase" evidence="1">
    <location>
        <begin position="1"/>
        <end position="194"/>
    </location>
</feature>
<dbReference type="AlphaFoldDB" id="A0ABC9WVA7"/>
<organism evidence="2 3">
    <name type="scientific">Grus japonensis</name>
    <name type="common">Japanese crane</name>
    <name type="synonym">Red-crowned crane</name>
    <dbReference type="NCBI Taxonomy" id="30415"/>
    <lineage>
        <taxon>Eukaryota</taxon>
        <taxon>Metazoa</taxon>
        <taxon>Chordata</taxon>
        <taxon>Craniata</taxon>
        <taxon>Vertebrata</taxon>
        <taxon>Euteleostomi</taxon>
        <taxon>Archelosauria</taxon>
        <taxon>Archosauria</taxon>
        <taxon>Dinosauria</taxon>
        <taxon>Saurischia</taxon>
        <taxon>Theropoda</taxon>
        <taxon>Coelurosauria</taxon>
        <taxon>Aves</taxon>
        <taxon>Neognathae</taxon>
        <taxon>Neoaves</taxon>
        <taxon>Gruiformes</taxon>
        <taxon>Gruidae</taxon>
        <taxon>Grus</taxon>
    </lineage>
</organism>
<dbReference type="Pfam" id="PF00078">
    <property type="entry name" value="RVT_1"/>
    <property type="match status" value="1"/>
</dbReference>
<accession>A0ABC9WVA7</accession>
<evidence type="ECO:0000313" key="2">
    <source>
        <dbReference type="EMBL" id="GAB0189385.1"/>
    </source>
</evidence>
<evidence type="ECO:0000259" key="1">
    <source>
        <dbReference type="PROSITE" id="PS50878"/>
    </source>
</evidence>
<evidence type="ECO:0000313" key="3">
    <source>
        <dbReference type="Proteomes" id="UP001623348"/>
    </source>
</evidence>
<dbReference type="InterPro" id="IPR000477">
    <property type="entry name" value="RT_dom"/>
</dbReference>
<dbReference type="PANTHER" id="PTHR33332">
    <property type="entry name" value="REVERSE TRANSCRIPTASE DOMAIN-CONTAINING PROTEIN"/>
    <property type="match status" value="1"/>
</dbReference>
<dbReference type="EMBL" id="BAAFJT010000004">
    <property type="protein sequence ID" value="GAB0189385.1"/>
    <property type="molecule type" value="Genomic_DNA"/>
</dbReference>
<name>A0ABC9WVA7_GRUJA</name>
<protein>
    <recommendedName>
        <fullName evidence="1">Reverse transcriptase domain-containing protein</fullName>
    </recommendedName>
</protein>
<dbReference type="Proteomes" id="UP001623348">
    <property type="component" value="Unassembled WGS sequence"/>
</dbReference>
<sequence>MEKNFYYYLNGKSCLTNLVAFYDGVIALVDKGRATDFIYLDLCKVFDAVLHTIFVSKLKRRGFYGWTARWIRNWLDGHTQRVAVNGLMSKWRPVTSGIPQGLVLGPVLLNIFVSDVDSGIECTLSKFANDTKLCGVVGTLERRDDIHTDFDRLEVWAHVNLMKFNKATCKVLHVGWGNPKHNCRLGGEWIESSLEEKDLGVLVEENHRMVGVGRDVWRSSSPTPLLKQDHLEHVAQRICIQVGFEYLQRRSLHNLSGHPPPVLI</sequence>
<dbReference type="PROSITE" id="PS50878">
    <property type="entry name" value="RT_POL"/>
    <property type="match status" value="1"/>
</dbReference>
<keyword evidence="3" id="KW-1185">Reference proteome</keyword>
<proteinExistence type="predicted"/>
<reference evidence="2 3" key="1">
    <citation type="submission" date="2024-06" db="EMBL/GenBank/DDBJ databases">
        <title>The draft genome of Grus japonensis, version 3.</title>
        <authorList>
            <person name="Nabeshima K."/>
            <person name="Suzuki S."/>
            <person name="Onuma M."/>
        </authorList>
    </citation>
    <scope>NUCLEOTIDE SEQUENCE [LARGE SCALE GENOMIC DNA]</scope>
    <source>
        <strain evidence="2 3">451A</strain>
    </source>
</reference>
<gene>
    <name evidence="2" type="ORF">GRJ2_001403800</name>
</gene>
<comment type="caution">
    <text evidence="2">The sequence shown here is derived from an EMBL/GenBank/DDBJ whole genome shotgun (WGS) entry which is preliminary data.</text>
</comment>